<dbReference type="AlphaFoldDB" id="A0A919TA50"/>
<organism evidence="1 2">
    <name type="scientific">Paractinoplanes toevensis</name>
    <dbReference type="NCBI Taxonomy" id="571911"/>
    <lineage>
        <taxon>Bacteria</taxon>
        <taxon>Bacillati</taxon>
        <taxon>Actinomycetota</taxon>
        <taxon>Actinomycetes</taxon>
        <taxon>Micromonosporales</taxon>
        <taxon>Micromonosporaceae</taxon>
        <taxon>Paractinoplanes</taxon>
    </lineage>
</organism>
<comment type="caution">
    <text evidence="1">The sequence shown here is derived from an EMBL/GenBank/DDBJ whole genome shotgun (WGS) entry which is preliminary data.</text>
</comment>
<dbReference type="Proteomes" id="UP000677082">
    <property type="component" value="Unassembled WGS sequence"/>
</dbReference>
<gene>
    <name evidence="1" type="ORF">Ato02nite_024780</name>
</gene>
<name>A0A919TA50_9ACTN</name>
<proteinExistence type="predicted"/>
<dbReference type="RefSeq" id="WP_246606705.1">
    <property type="nucleotide sequence ID" value="NZ_BOQN01000035.1"/>
</dbReference>
<keyword evidence="2" id="KW-1185">Reference proteome</keyword>
<evidence type="ECO:0000313" key="2">
    <source>
        <dbReference type="Proteomes" id="UP000677082"/>
    </source>
</evidence>
<sequence>MLLVLALALTGCSSAGDRGTAAAASATGLLRAVAAGDGSAACALLAPETVAEVAESAEKPCSEAILEEKLPAPGRVLGTAVYGQRAQVRLDDDTMFLGAFAGGWRVVAAGCTGRGEQPYDCVVEAG</sequence>
<dbReference type="EMBL" id="BOQN01000035">
    <property type="protein sequence ID" value="GIM90685.1"/>
    <property type="molecule type" value="Genomic_DNA"/>
</dbReference>
<accession>A0A919TA50</accession>
<protein>
    <submittedName>
        <fullName evidence="1">Uncharacterized protein</fullName>
    </submittedName>
</protein>
<evidence type="ECO:0000313" key="1">
    <source>
        <dbReference type="EMBL" id="GIM90685.1"/>
    </source>
</evidence>
<reference evidence="1 2" key="1">
    <citation type="submission" date="2021-03" db="EMBL/GenBank/DDBJ databases">
        <title>Whole genome shotgun sequence of Actinoplanes toevensis NBRC 105298.</title>
        <authorList>
            <person name="Komaki H."/>
            <person name="Tamura T."/>
        </authorList>
    </citation>
    <scope>NUCLEOTIDE SEQUENCE [LARGE SCALE GENOMIC DNA]</scope>
    <source>
        <strain evidence="1 2">NBRC 105298</strain>
    </source>
</reference>